<dbReference type="Gene3D" id="3.10.620.30">
    <property type="match status" value="1"/>
</dbReference>
<feature type="chain" id="PRO_5017078411" description="Transglutaminase-like domain-containing protein" evidence="1">
    <location>
        <begin position="20"/>
        <end position="656"/>
    </location>
</feature>
<feature type="signal peptide" evidence="1">
    <location>
        <begin position="1"/>
        <end position="19"/>
    </location>
</feature>
<proteinExistence type="predicted"/>
<dbReference type="InterPro" id="IPR002931">
    <property type="entry name" value="Transglutaminase-like"/>
</dbReference>
<keyword evidence="1" id="KW-0732">Signal</keyword>
<dbReference type="Gene3D" id="2.60.40.3140">
    <property type="match status" value="1"/>
</dbReference>
<evidence type="ECO:0000256" key="1">
    <source>
        <dbReference type="SAM" id="SignalP"/>
    </source>
</evidence>
<dbReference type="EMBL" id="UGYW01000002">
    <property type="protein sequence ID" value="SUJ30902.1"/>
    <property type="molecule type" value="Genomic_DNA"/>
</dbReference>
<dbReference type="Gene3D" id="2.60.120.1130">
    <property type="match status" value="1"/>
</dbReference>
<dbReference type="AlphaFoldDB" id="A0A380CW82"/>
<organism evidence="3 4">
    <name type="scientific">Sphingobacterium spiritivorum</name>
    <name type="common">Flavobacterium spiritivorum</name>
    <dbReference type="NCBI Taxonomy" id="258"/>
    <lineage>
        <taxon>Bacteria</taxon>
        <taxon>Pseudomonadati</taxon>
        <taxon>Bacteroidota</taxon>
        <taxon>Sphingobacteriia</taxon>
        <taxon>Sphingobacteriales</taxon>
        <taxon>Sphingobacteriaceae</taxon>
        <taxon>Sphingobacterium</taxon>
    </lineage>
</organism>
<protein>
    <recommendedName>
        <fullName evidence="2">Transglutaminase-like domain-containing protein</fullName>
    </recommendedName>
</protein>
<dbReference type="RefSeq" id="WP_115171963.1">
    <property type="nucleotide sequence ID" value="NZ_UGYW01000002.1"/>
</dbReference>
<evidence type="ECO:0000313" key="4">
    <source>
        <dbReference type="Proteomes" id="UP000254893"/>
    </source>
</evidence>
<evidence type="ECO:0000259" key="2">
    <source>
        <dbReference type="Pfam" id="PF01841"/>
    </source>
</evidence>
<dbReference type="Pfam" id="PF01841">
    <property type="entry name" value="Transglut_core"/>
    <property type="match status" value="1"/>
</dbReference>
<dbReference type="InterPro" id="IPR038765">
    <property type="entry name" value="Papain-like_cys_pep_sf"/>
</dbReference>
<gene>
    <name evidence="3" type="ORF">NCTC11388_04898</name>
</gene>
<evidence type="ECO:0000313" key="3">
    <source>
        <dbReference type="EMBL" id="SUJ30902.1"/>
    </source>
</evidence>
<sequence>MQKIFCVAALMLCSISGFAQDFSFGKITKEDLNFNRNTIDSNANAVVLREYGNASIIIDPAKGGLMLEFYYHIKTKIFTKEGFSKADFTIPLYTSGNSKEVISSIKGVTYNLNGEKIAEYNLDKSKIFNEKSTKSVALTKLTLPNIQEGSIIELRYTINSPFLYNFRTWKFQDDIPKVYSEFVSKIPEICIYNQNMRGSLSISRHTKENYNTDMRSEIGEVHGSKTTYGMENIPAFINEDYMTSADNWRSSLSFELASYRIPMGANYNYTRTWEDVEKQLYTDEDFGGQIKKKGLFKAILPSVIADKKTELEKAKAIHSYINKQIKWDKSNGLFTDKGIKDALEKRSGNVADINLALIAALNAADINANPLILSTRANGYPNITNPVLSDFNYVVAQVNIDSTVYYLDATESIIPFGSLPLRCINYQGRLFPKGGGSQWVELKAKEKSTVYYDFTGKIDNKGKLKGNLQIRRLGFDAYNKRKEIKEYNSMEEYFEKVEENNSKINYLKSDITHVDSTEYFLVETFDIEIDNFCSTHQNDFLFNPLFIGKTSKNPFNLEQRNYPIDIGSTVEEVLNMEVELPEGYQLKEKPKNVIMSLPNKDARYFYTSKIEDNKLHINVATQINKPFFLPEEYFDLKEFFSRIIQSQKLEITVSKI</sequence>
<feature type="domain" description="Transglutaminase-like" evidence="2">
    <location>
        <begin position="301"/>
        <end position="371"/>
    </location>
</feature>
<accession>A0A380CW82</accession>
<dbReference type="Proteomes" id="UP000254893">
    <property type="component" value="Unassembled WGS sequence"/>
</dbReference>
<dbReference type="SUPFAM" id="SSF54001">
    <property type="entry name" value="Cysteine proteinases"/>
    <property type="match status" value="1"/>
</dbReference>
<reference evidence="3 4" key="1">
    <citation type="submission" date="2018-06" db="EMBL/GenBank/DDBJ databases">
        <authorList>
            <consortium name="Pathogen Informatics"/>
            <person name="Doyle S."/>
        </authorList>
    </citation>
    <scope>NUCLEOTIDE SEQUENCE [LARGE SCALE GENOMIC DNA]</scope>
    <source>
        <strain evidence="3 4">NCTC11388</strain>
    </source>
</reference>
<name>A0A380CW82_SPHSI</name>